<evidence type="ECO:0000313" key="1">
    <source>
        <dbReference type="EMBL" id="KAG0448328.1"/>
    </source>
</evidence>
<evidence type="ECO:0000313" key="2">
    <source>
        <dbReference type="Proteomes" id="UP000636800"/>
    </source>
</evidence>
<proteinExistence type="predicted"/>
<gene>
    <name evidence="1" type="ORF">HPP92_027905</name>
</gene>
<sequence length="84" mass="9447">MWSRVCFCDTSSFSGLPSWALGGWQNQNMRIIGAIQNFLGRVDFMIFAENMDLHEEGRVKALAAKRKKEDLALVAIISNSNINL</sequence>
<comment type="caution">
    <text evidence="1">The sequence shown here is derived from an EMBL/GenBank/DDBJ whole genome shotgun (WGS) entry which is preliminary data.</text>
</comment>
<accession>A0A835U4D5</accession>
<dbReference type="Proteomes" id="UP000636800">
    <property type="component" value="Unassembled WGS sequence"/>
</dbReference>
<reference evidence="1 2" key="1">
    <citation type="journal article" date="2020" name="Nat. Food">
        <title>A phased Vanilla planifolia genome enables genetic improvement of flavour and production.</title>
        <authorList>
            <person name="Hasing T."/>
            <person name="Tang H."/>
            <person name="Brym M."/>
            <person name="Khazi F."/>
            <person name="Huang T."/>
            <person name="Chambers A.H."/>
        </authorList>
    </citation>
    <scope>NUCLEOTIDE SEQUENCE [LARGE SCALE GENOMIC DNA]</scope>
    <source>
        <tissue evidence="1">Leaf</tissue>
    </source>
</reference>
<organism evidence="1 2">
    <name type="scientific">Vanilla planifolia</name>
    <name type="common">Vanilla</name>
    <dbReference type="NCBI Taxonomy" id="51239"/>
    <lineage>
        <taxon>Eukaryota</taxon>
        <taxon>Viridiplantae</taxon>
        <taxon>Streptophyta</taxon>
        <taxon>Embryophyta</taxon>
        <taxon>Tracheophyta</taxon>
        <taxon>Spermatophyta</taxon>
        <taxon>Magnoliopsida</taxon>
        <taxon>Liliopsida</taxon>
        <taxon>Asparagales</taxon>
        <taxon>Orchidaceae</taxon>
        <taxon>Vanilloideae</taxon>
        <taxon>Vanilleae</taxon>
        <taxon>Vanilla</taxon>
    </lineage>
</organism>
<dbReference type="AlphaFoldDB" id="A0A835U4D5"/>
<dbReference type="EMBL" id="JADCNL010000336">
    <property type="protein sequence ID" value="KAG0448328.1"/>
    <property type="molecule type" value="Genomic_DNA"/>
</dbReference>
<name>A0A835U4D5_VANPL</name>
<protein>
    <submittedName>
        <fullName evidence="1">Uncharacterized protein</fullName>
    </submittedName>
</protein>
<keyword evidence="2" id="KW-1185">Reference proteome</keyword>